<proteinExistence type="predicted"/>
<keyword evidence="3" id="KW-1185">Reference proteome</keyword>
<evidence type="ECO:0000313" key="3">
    <source>
        <dbReference type="Proteomes" id="UP000298009"/>
    </source>
</evidence>
<feature type="transmembrane region" description="Helical" evidence="1">
    <location>
        <begin position="7"/>
        <end position="25"/>
    </location>
</feature>
<dbReference type="AlphaFoldDB" id="A0A4R9I6W3"/>
<keyword evidence="1" id="KW-0472">Membrane</keyword>
<keyword evidence="1" id="KW-1133">Transmembrane helix</keyword>
<reference evidence="2" key="1">
    <citation type="journal article" date="2019" name="PLoS Negl. Trop. Dis.">
        <title>Revisiting the worldwide diversity of Leptospira species in the environment.</title>
        <authorList>
            <person name="Vincent A.T."/>
            <person name="Schiettekatte O."/>
            <person name="Bourhy P."/>
            <person name="Veyrier F.J."/>
            <person name="Picardeau M."/>
        </authorList>
    </citation>
    <scope>NUCLEOTIDE SEQUENCE [LARGE SCALE GENOMIC DNA]</scope>
    <source>
        <strain evidence="2">201800287</strain>
    </source>
</reference>
<dbReference type="RefSeq" id="WP_135601335.1">
    <property type="nucleotide sequence ID" value="NZ_RQFK01000026.1"/>
</dbReference>
<protein>
    <submittedName>
        <fullName evidence="2">Uncharacterized protein</fullName>
    </submittedName>
</protein>
<dbReference type="EMBL" id="RQFK01000026">
    <property type="protein sequence ID" value="TGK81447.1"/>
    <property type="molecule type" value="Genomic_DNA"/>
</dbReference>
<keyword evidence="1" id="KW-0812">Transmembrane</keyword>
<evidence type="ECO:0000256" key="1">
    <source>
        <dbReference type="SAM" id="Phobius"/>
    </source>
</evidence>
<dbReference type="Proteomes" id="UP000298009">
    <property type="component" value="Unassembled WGS sequence"/>
</dbReference>
<comment type="caution">
    <text evidence="2">The sequence shown here is derived from an EMBL/GenBank/DDBJ whole genome shotgun (WGS) entry which is preliminary data.</text>
</comment>
<evidence type="ECO:0000313" key="2">
    <source>
        <dbReference type="EMBL" id="TGK81447.1"/>
    </source>
</evidence>
<sequence length="538" mass="58639">MLSQNRIYTFTFVLFHFLLIGFFFSHCKLNLNNPSDPRSKSYFETAIWNAFLNTRCIPDVRGSFSLGTGNTLVIPLSVKALKSGNTVVTAVTQEPLAWNGNTYGIHTNHQNSVLNGVVFVIDRYFSRILWLDYLGEMSYGVEDWPIPEVVSVDEFSNGDLGFFALVNGTGRSNTLNAKSGTLAFYLARYNQYTGEIIWQGYANKDNTRLSNKGYAMTITPSDQMAILYQGVSEASTPTVDSTGLSFPGLPTPSTATNSTIASQKELGFALVSGNGQGISQRFLPNPGNSTDAVLFKSYSDKLLIAGDTANEFISFSGHPRLNEARGFYGIMNLSLGLDSISYYGPTTAATTSKIRKSLLANGEVYLVGMINETDSTPNTIHPFQGTTGRRNYQILKPDRSSTNLLWSQYLGSTLYNVPDVIPGNLIYNSVRGELVGNLLTVDNGSPYTGISSNIQSGSVVNALGQARLKMNPTTGAFQQLQLYEGSTDSNGTNGVFISNQAEVCSGRMVTIYTRINSFATATTARRIEVTTRPASEEP</sequence>
<gene>
    <name evidence="2" type="ORF">EHQ24_09015</name>
</gene>
<name>A0A4R9I6W3_9LEPT</name>
<accession>A0A4R9I6W3</accession>
<dbReference type="OrthoDB" id="338234at2"/>
<organism evidence="2 3">
    <name type="scientific">Leptospira noumeaensis</name>
    <dbReference type="NCBI Taxonomy" id="2484964"/>
    <lineage>
        <taxon>Bacteria</taxon>
        <taxon>Pseudomonadati</taxon>
        <taxon>Spirochaetota</taxon>
        <taxon>Spirochaetia</taxon>
        <taxon>Leptospirales</taxon>
        <taxon>Leptospiraceae</taxon>
        <taxon>Leptospira</taxon>
    </lineage>
</organism>